<dbReference type="EMBL" id="JAXOVW010000166">
    <property type="protein sequence ID" value="MDZ5610499.1"/>
    <property type="molecule type" value="Genomic_DNA"/>
</dbReference>
<keyword evidence="3" id="KW-1185">Reference proteome</keyword>
<reference evidence="3" key="1">
    <citation type="submission" date="2023-11" db="EMBL/GenBank/DDBJ databases">
        <title>Genome Sequence of Bacillus pseudomycoides stain BUPM19.</title>
        <authorList>
            <person name="Farhat A."/>
        </authorList>
    </citation>
    <scope>NUCLEOTIDE SEQUENCE [LARGE SCALE GENOMIC DNA]</scope>
    <source>
        <strain evidence="3">BUPM19</strain>
    </source>
</reference>
<evidence type="ECO:0000256" key="1">
    <source>
        <dbReference type="ARBA" id="ARBA00023002"/>
    </source>
</evidence>
<accession>A0ABU5K433</accession>
<evidence type="ECO:0000313" key="2">
    <source>
        <dbReference type="EMBL" id="MDZ5610499.1"/>
    </source>
</evidence>
<dbReference type="PANTHER" id="PTHR47534:SF3">
    <property type="entry name" value="ALCOHOL DEHYDROGENASE-LIKE C-TERMINAL DOMAIN-CONTAINING PROTEIN"/>
    <property type="match status" value="1"/>
</dbReference>
<organism evidence="2 3">
    <name type="scientific">Bacillus bingmayongensis</name>
    <dbReference type="NCBI Taxonomy" id="1150157"/>
    <lineage>
        <taxon>Bacteria</taxon>
        <taxon>Bacillati</taxon>
        <taxon>Bacillota</taxon>
        <taxon>Bacilli</taxon>
        <taxon>Bacillales</taxon>
        <taxon>Bacillaceae</taxon>
        <taxon>Bacillus</taxon>
    </lineage>
</organism>
<name>A0ABU5K433_9BACI</name>
<comment type="caution">
    <text evidence="2">The sequence shown here is derived from an EMBL/GenBank/DDBJ whole genome shotgun (WGS) entry which is preliminary data.</text>
</comment>
<gene>
    <name evidence="2" type="ORF">U2I54_26680</name>
</gene>
<keyword evidence="1" id="KW-0560">Oxidoreductase</keyword>
<protein>
    <submittedName>
        <fullName evidence="2">Uncharacterized protein</fullName>
    </submittedName>
</protein>
<dbReference type="InterPro" id="IPR052228">
    <property type="entry name" value="Sec_Metab_Biosynth_Oxidored"/>
</dbReference>
<dbReference type="RefSeq" id="WP_374219705.1">
    <property type="nucleotide sequence ID" value="NZ_JAXOVW010000166.1"/>
</dbReference>
<dbReference type="PANTHER" id="PTHR47534">
    <property type="entry name" value="YALI0E05731P"/>
    <property type="match status" value="1"/>
</dbReference>
<evidence type="ECO:0000313" key="3">
    <source>
        <dbReference type="Proteomes" id="UP001291930"/>
    </source>
</evidence>
<proteinExistence type="predicted"/>
<dbReference type="Gene3D" id="3.40.50.720">
    <property type="entry name" value="NAD(P)-binding Rossmann-like Domain"/>
    <property type="match status" value="1"/>
</dbReference>
<dbReference type="Proteomes" id="UP001291930">
    <property type="component" value="Unassembled WGS sequence"/>
</dbReference>
<sequence length="205" mass="23717">MVRSLDMVVFCAASQKFRETYLETEEGFEFTFALYYLSRQILGYGLKDLLEETENPVILNVCAPGMKGKIDFDDIQNKNNYNSMKTMFHGSRLNDLLGVAFDQNNTHRKIKYVLYNPWAVQTTGAFEAYKNPMIKNVMKLIYKITGKPVEEAIKPIIRFLEHPPKISLSAYKLEKEVSPEMETFDKRNAQKLHEITEKMLKGLPS</sequence>